<dbReference type="InterPro" id="IPR029510">
    <property type="entry name" value="Ald_DH_CS_GLU"/>
</dbReference>
<evidence type="ECO:0000313" key="6">
    <source>
        <dbReference type="EMBL" id="QDC23779.1"/>
    </source>
</evidence>
<evidence type="ECO:0000256" key="3">
    <source>
        <dbReference type="PROSITE-ProRule" id="PRU10007"/>
    </source>
</evidence>
<keyword evidence="2 4" id="KW-0560">Oxidoreductase</keyword>
<evidence type="ECO:0000256" key="4">
    <source>
        <dbReference type="RuleBase" id="RU003345"/>
    </source>
</evidence>
<dbReference type="Gene3D" id="3.40.605.10">
    <property type="entry name" value="Aldehyde Dehydrogenase, Chain A, domain 1"/>
    <property type="match status" value="1"/>
</dbReference>
<reference evidence="6 7" key="1">
    <citation type="submission" date="2019-05" db="EMBL/GenBank/DDBJ databases">
        <title>Georgenia *** sp. nov., and Georgenia *** sp. nov., isolated from the intestinal contents of plateau pika (Ochotona curzoniae) in the Qinghai-Tibet plateau of China.</title>
        <authorList>
            <person name="Tian Z."/>
        </authorList>
    </citation>
    <scope>NUCLEOTIDE SEQUENCE [LARGE SCALE GENOMIC DNA]</scope>
    <source>
        <strain evidence="6 7">Z443</strain>
    </source>
</reference>
<evidence type="ECO:0000259" key="5">
    <source>
        <dbReference type="Pfam" id="PF00171"/>
    </source>
</evidence>
<dbReference type="FunFam" id="3.40.309.10:FF:000012">
    <property type="entry name" value="Betaine aldehyde dehydrogenase"/>
    <property type="match status" value="1"/>
</dbReference>
<dbReference type="InterPro" id="IPR016162">
    <property type="entry name" value="Ald_DH_N"/>
</dbReference>
<name>A0A5B8BZC9_9MICO</name>
<dbReference type="PROSITE" id="PS00070">
    <property type="entry name" value="ALDEHYDE_DEHYDR_CYS"/>
    <property type="match status" value="1"/>
</dbReference>
<dbReference type="InterPro" id="IPR016161">
    <property type="entry name" value="Ald_DH/histidinol_DH"/>
</dbReference>
<dbReference type="OrthoDB" id="6882680at2"/>
<dbReference type="RefSeq" id="WP_139927221.1">
    <property type="nucleotide sequence ID" value="NZ_CP040915.1"/>
</dbReference>
<dbReference type="InterPro" id="IPR015590">
    <property type="entry name" value="Aldehyde_DH_dom"/>
</dbReference>
<feature type="domain" description="Aldehyde dehydrogenase" evidence="5">
    <location>
        <begin position="16"/>
        <end position="479"/>
    </location>
</feature>
<dbReference type="GO" id="GO:0016620">
    <property type="term" value="F:oxidoreductase activity, acting on the aldehyde or oxo group of donors, NAD or NADP as acceptor"/>
    <property type="evidence" value="ECO:0007669"/>
    <property type="project" value="InterPro"/>
</dbReference>
<dbReference type="PROSITE" id="PS00687">
    <property type="entry name" value="ALDEHYDE_DEHYDR_GLU"/>
    <property type="match status" value="1"/>
</dbReference>
<sequence>MRSDLAELRMFVGGRWEEAATGDRFATVNPFTGTAWATAPVAGQGDVDRAVEAAQAALAGPWGTMSASDRGRLVYRLADLIEQNVDRLAELETKDNGKVLRETRGQVASLVATYRYFAGAADKIQGNTIPAPQTNFFTFTQRVPIGVVAAILPWNSPLYLLANKLAPALAAGCTFIAKPAEQTPATTLEIARLAQEAGIPDGVFNVITGLGDTGAKLASHPGVDKVTFTGSATTGTKVMRSAAENITAVTMELGGKSPNIVFDDAELERTLNGVVAGIYAATGQTCVAGSRLLVQSGVHDEVVERIAQRACEIHLGDPLDPATEMGPIAFPEQLEKVEHYVALGLAEGGTLVAGGRRPDDERLQHGYFFEPTVLTNITNSMRIAREEIFGPVLSVIPFDTEEEAVEIANDSEYGLAAGIWTESVHRAHRMARALRAGTIWVNAYRTLAYNVPYGGFGLSGVGRENGLDGLDEYLSTKSVWIETSGGTRDPFQIG</sequence>
<protein>
    <submittedName>
        <fullName evidence="6">Aldehyde dehydrogenase</fullName>
    </submittedName>
</protein>
<evidence type="ECO:0000256" key="2">
    <source>
        <dbReference type="ARBA" id="ARBA00023002"/>
    </source>
</evidence>
<dbReference type="Pfam" id="PF00171">
    <property type="entry name" value="Aldedh"/>
    <property type="match status" value="1"/>
</dbReference>
<dbReference type="CDD" id="cd07114">
    <property type="entry name" value="ALDH_DhaS"/>
    <property type="match status" value="1"/>
</dbReference>
<dbReference type="Proteomes" id="UP000314616">
    <property type="component" value="Chromosome"/>
</dbReference>
<comment type="similarity">
    <text evidence="1 4">Belongs to the aldehyde dehydrogenase family.</text>
</comment>
<dbReference type="SUPFAM" id="SSF53720">
    <property type="entry name" value="ALDH-like"/>
    <property type="match status" value="1"/>
</dbReference>
<dbReference type="KEGG" id="gyu:FE374_03275"/>
<dbReference type="EMBL" id="CP040915">
    <property type="protein sequence ID" value="QDC23779.1"/>
    <property type="molecule type" value="Genomic_DNA"/>
</dbReference>
<organism evidence="6 7">
    <name type="scientific">Georgenia yuyongxinii</name>
    <dbReference type="NCBI Taxonomy" id="2589797"/>
    <lineage>
        <taxon>Bacteria</taxon>
        <taxon>Bacillati</taxon>
        <taxon>Actinomycetota</taxon>
        <taxon>Actinomycetes</taxon>
        <taxon>Micrococcales</taxon>
        <taxon>Bogoriellaceae</taxon>
        <taxon>Georgenia</taxon>
    </lineage>
</organism>
<dbReference type="PANTHER" id="PTHR11699">
    <property type="entry name" value="ALDEHYDE DEHYDROGENASE-RELATED"/>
    <property type="match status" value="1"/>
</dbReference>
<dbReference type="FunFam" id="3.40.605.10:FF:000007">
    <property type="entry name" value="NAD/NADP-dependent betaine aldehyde dehydrogenase"/>
    <property type="match status" value="1"/>
</dbReference>
<dbReference type="AlphaFoldDB" id="A0A5B8BZC9"/>
<evidence type="ECO:0000256" key="1">
    <source>
        <dbReference type="ARBA" id="ARBA00009986"/>
    </source>
</evidence>
<feature type="active site" evidence="3">
    <location>
        <position position="252"/>
    </location>
</feature>
<gene>
    <name evidence="6" type="ORF">FE374_03275</name>
</gene>
<proteinExistence type="inferred from homology"/>
<dbReference type="InterPro" id="IPR016160">
    <property type="entry name" value="Ald_DH_CS_CYS"/>
</dbReference>
<dbReference type="Gene3D" id="3.40.309.10">
    <property type="entry name" value="Aldehyde Dehydrogenase, Chain A, domain 2"/>
    <property type="match status" value="1"/>
</dbReference>
<dbReference type="InterPro" id="IPR016163">
    <property type="entry name" value="Ald_DH_C"/>
</dbReference>
<accession>A0A5B8BZC9</accession>
<evidence type="ECO:0000313" key="7">
    <source>
        <dbReference type="Proteomes" id="UP000314616"/>
    </source>
</evidence>